<dbReference type="KEGG" id="pry:Prubr_13350"/>
<keyword evidence="5" id="KW-1185">Reference proteome</keyword>
<feature type="region of interest" description="Disordered" evidence="1">
    <location>
        <begin position="1"/>
        <end position="24"/>
    </location>
</feature>
<dbReference type="RefSeq" id="WP_212822560.1">
    <property type="nucleotide sequence ID" value="NZ_AP023359.1"/>
</dbReference>
<dbReference type="InterPro" id="IPR025646">
    <property type="entry name" value="DUF4350"/>
</dbReference>
<evidence type="ECO:0000259" key="3">
    <source>
        <dbReference type="Pfam" id="PF14258"/>
    </source>
</evidence>
<protein>
    <recommendedName>
        <fullName evidence="3">DUF4350 domain-containing protein</fullName>
    </recommendedName>
</protein>
<feature type="compositionally biased region" description="Gly residues" evidence="1">
    <location>
        <begin position="285"/>
        <end position="310"/>
    </location>
</feature>
<name>A0A810MUR1_9ACTN</name>
<feature type="region of interest" description="Disordered" evidence="1">
    <location>
        <begin position="256"/>
        <end position="318"/>
    </location>
</feature>
<sequence length="499" mass="52116">MTAVAPGPRTATAGPYAAPAETTPRRRRRRIAIPFGLVLLLFVITGVTYAVEEPDPADNDFLSPVSTAPVGARQLADRLRGHGASVERQTRTPAALASAYRGNATLFVPAPSMVHPAYLEMLQLLPERTRIVLVDPAPGALRAAGIPLRTGSRRWTTRAGPPGAGCGLAEAVEAGTAAALRQRYDRPPSSGPAGGQLDRCYDGGLVRLPWRSIDVVVIGTADPFRNDRLAEHRNAALATALLAAAPRVVWLDLHQPEPRPTIPAQSPDGDPPPAPDPDPDRDGEPPGGGPTSGDGGRPRPGGDSPAGGDGPPRADGPNPLWGAFPPWFWTLLAQLALALLILALWRARRLGPPAAEPLPVSVRSAETVLGRARLYHRAKARGPAAEILRSATLDRIVPLLDLPADPAPADVVTAVAAQTGQPPDEVDALLYGPAPATDTELLDLARRLDTLPHAVATPAAGGASWPSGSTGAPSPRTAEADPPPGHHGPVYRTDEGETR</sequence>
<evidence type="ECO:0000313" key="4">
    <source>
        <dbReference type="EMBL" id="BCJ64314.1"/>
    </source>
</evidence>
<feature type="transmembrane region" description="Helical" evidence="2">
    <location>
        <begin position="31"/>
        <end position="51"/>
    </location>
</feature>
<dbReference type="Proteomes" id="UP000680866">
    <property type="component" value="Chromosome"/>
</dbReference>
<keyword evidence="2" id="KW-1133">Transmembrane helix</keyword>
<dbReference type="AlphaFoldDB" id="A0A810MUR1"/>
<organism evidence="4 5">
    <name type="scientific">Polymorphospora rubra</name>
    <dbReference type="NCBI Taxonomy" id="338584"/>
    <lineage>
        <taxon>Bacteria</taxon>
        <taxon>Bacillati</taxon>
        <taxon>Actinomycetota</taxon>
        <taxon>Actinomycetes</taxon>
        <taxon>Micromonosporales</taxon>
        <taxon>Micromonosporaceae</taxon>
        <taxon>Polymorphospora</taxon>
    </lineage>
</organism>
<accession>A0A810MUR1</accession>
<reference evidence="4" key="1">
    <citation type="submission" date="2020-08" db="EMBL/GenBank/DDBJ databases">
        <title>Whole genome shotgun sequence of Polymorphospora rubra NBRC 101157.</title>
        <authorList>
            <person name="Komaki H."/>
            <person name="Tamura T."/>
        </authorList>
    </citation>
    <scope>NUCLEOTIDE SEQUENCE</scope>
    <source>
        <strain evidence="4">NBRC 101157</strain>
    </source>
</reference>
<evidence type="ECO:0000313" key="5">
    <source>
        <dbReference type="Proteomes" id="UP000680866"/>
    </source>
</evidence>
<feature type="region of interest" description="Disordered" evidence="1">
    <location>
        <begin position="457"/>
        <end position="499"/>
    </location>
</feature>
<proteinExistence type="predicted"/>
<gene>
    <name evidence="4" type="ORF">Prubr_13350</name>
</gene>
<evidence type="ECO:0000256" key="2">
    <source>
        <dbReference type="SAM" id="Phobius"/>
    </source>
</evidence>
<feature type="domain" description="DUF4350" evidence="3">
    <location>
        <begin position="66"/>
        <end position="242"/>
    </location>
</feature>
<keyword evidence="2" id="KW-0812">Transmembrane</keyword>
<dbReference type="Pfam" id="PF14258">
    <property type="entry name" value="DUF4350"/>
    <property type="match status" value="1"/>
</dbReference>
<evidence type="ECO:0000256" key="1">
    <source>
        <dbReference type="SAM" id="MobiDB-lite"/>
    </source>
</evidence>
<keyword evidence="2" id="KW-0472">Membrane</keyword>
<dbReference type="EMBL" id="AP023359">
    <property type="protein sequence ID" value="BCJ64314.1"/>
    <property type="molecule type" value="Genomic_DNA"/>
</dbReference>
<feature type="transmembrane region" description="Helical" evidence="2">
    <location>
        <begin position="327"/>
        <end position="345"/>
    </location>
</feature>